<protein>
    <submittedName>
        <fullName evidence="1">Uncharacterized protein</fullName>
    </submittedName>
</protein>
<dbReference type="Gene3D" id="3.40.50.720">
    <property type="entry name" value="NAD(P)-binding Rossmann-like Domain"/>
    <property type="match status" value="1"/>
</dbReference>
<reference evidence="1" key="1">
    <citation type="journal article" date="2014" name="Front. Microbiol.">
        <title>High frequency of phylogenetically diverse reductive dehalogenase-homologous genes in deep subseafloor sedimentary metagenomes.</title>
        <authorList>
            <person name="Kawai M."/>
            <person name="Futagami T."/>
            <person name="Toyoda A."/>
            <person name="Takaki Y."/>
            <person name="Nishi S."/>
            <person name="Hori S."/>
            <person name="Arai W."/>
            <person name="Tsubouchi T."/>
            <person name="Morono Y."/>
            <person name="Uchiyama I."/>
            <person name="Ito T."/>
            <person name="Fujiyama A."/>
            <person name="Inagaki F."/>
            <person name="Takami H."/>
        </authorList>
    </citation>
    <scope>NUCLEOTIDE SEQUENCE</scope>
    <source>
        <strain evidence="1">Expedition CK06-06</strain>
    </source>
</reference>
<evidence type="ECO:0000313" key="1">
    <source>
        <dbReference type="EMBL" id="GAG57107.1"/>
    </source>
</evidence>
<dbReference type="EMBL" id="BART01002143">
    <property type="protein sequence ID" value="GAG57107.1"/>
    <property type="molecule type" value="Genomic_DNA"/>
</dbReference>
<dbReference type="SUPFAM" id="SSF51735">
    <property type="entry name" value="NAD(P)-binding Rossmann-fold domains"/>
    <property type="match status" value="1"/>
</dbReference>
<sequence length="55" mass="5477">MADLNIFDLKGKTAVITGGAGILGSSIALGLAGAGARVAICDIANYSQLVPEVFI</sequence>
<comment type="caution">
    <text evidence="1">The sequence shown here is derived from an EMBL/GenBank/DDBJ whole genome shotgun (WGS) entry which is preliminary data.</text>
</comment>
<dbReference type="AlphaFoldDB" id="X0ZG04"/>
<dbReference type="InterPro" id="IPR036291">
    <property type="entry name" value="NAD(P)-bd_dom_sf"/>
</dbReference>
<gene>
    <name evidence="1" type="ORF">S01H4_06792</name>
</gene>
<organism evidence="1">
    <name type="scientific">marine sediment metagenome</name>
    <dbReference type="NCBI Taxonomy" id="412755"/>
    <lineage>
        <taxon>unclassified sequences</taxon>
        <taxon>metagenomes</taxon>
        <taxon>ecological metagenomes</taxon>
    </lineage>
</organism>
<proteinExistence type="predicted"/>
<name>X0ZG04_9ZZZZ</name>
<accession>X0ZG04</accession>